<dbReference type="PANTHER" id="PTHR43711">
    <property type="entry name" value="TWO-COMPONENT HISTIDINE KINASE"/>
    <property type="match status" value="1"/>
</dbReference>
<dbReference type="InterPro" id="IPR036890">
    <property type="entry name" value="HATPase_C_sf"/>
</dbReference>
<dbReference type="Gene3D" id="3.30.565.10">
    <property type="entry name" value="Histidine kinase-like ATPase, C-terminal domain"/>
    <property type="match status" value="1"/>
</dbReference>
<dbReference type="CDD" id="cd00082">
    <property type="entry name" value="HisKA"/>
    <property type="match status" value="1"/>
</dbReference>
<dbReference type="Proteomes" id="UP000319817">
    <property type="component" value="Chromosome"/>
</dbReference>
<protein>
    <recommendedName>
        <fullName evidence="2">histidine kinase</fullName>
        <ecNumber evidence="2">2.7.13.3</ecNumber>
    </recommendedName>
</protein>
<dbReference type="Gene3D" id="3.30.450.20">
    <property type="entry name" value="PAS domain"/>
    <property type="match status" value="1"/>
</dbReference>
<dbReference type="InterPro" id="IPR005467">
    <property type="entry name" value="His_kinase_dom"/>
</dbReference>
<dbReference type="Pfam" id="PF00512">
    <property type="entry name" value="HisKA"/>
    <property type="match status" value="1"/>
</dbReference>
<dbReference type="SUPFAM" id="SSF47384">
    <property type="entry name" value="Homodimeric domain of signal transducing histidine kinase"/>
    <property type="match status" value="1"/>
</dbReference>
<dbReference type="SUPFAM" id="SSF55785">
    <property type="entry name" value="PYP-like sensor domain (PAS domain)"/>
    <property type="match status" value="1"/>
</dbReference>
<feature type="compositionally biased region" description="Low complexity" evidence="8">
    <location>
        <begin position="44"/>
        <end position="53"/>
    </location>
</feature>
<dbReference type="Pfam" id="PF02518">
    <property type="entry name" value="HATPase_c"/>
    <property type="match status" value="1"/>
</dbReference>
<evidence type="ECO:0000256" key="9">
    <source>
        <dbReference type="SAM" id="Phobius"/>
    </source>
</evidence>
<dbReference type="InterPro" id="IPR000014">
    <property type="entry name" value="PAS"/>
</dbReference>
<keyword evidence="7 9" id="KW-0472">Membrane</keyword>
<dbReference type="FunFam" id="3.30.565.10:FF:000006">
    <property type="entry name" value="Sensor histidine kinase WalK"/>
    <property type="match status" value="1"/>
</dbReference>
<dbReference type="InterPro" id="IPR035965">
    <property type="entry name" value="PAS-like_dom_sf"/>
</dbReference>
<keyword evidence="12" id="KW-1185">Reference proteome</keyword>
<proteinExistence type="predicted"/>
<keyword evidence="9" id="KW-1133">Transmembrane helix</keyword>
<dbReference type="GO" id="GO:0000155">
    <property type="term" value="F:phosphorelay sensor kinase activity"/>
    <property type="evidence" value="ECO:0007669"/>
    <property type="project" value="InterPro"/>
</dbReference>
<organism evidence="11 12">
    <name type="scientific">Stieleria marina</name>
    <dbReference type="NCBI Taxonomy" id="1930275"/>
    <lineage>
        <taxon>Bacteria</taxon>
        <taxon>Pseudomonadati</taxon>
        <taxon>Planctomycetota</taxon>
        <taxon>Planctomycetia</taxon>
        <taxon>Pirellulales</taxon>
        <taxon>Pirellulaceae</taxon>
        <taxon>Stieleria</taxon>
    </lineage>
</organism>
<dbReference type="FunFam" id="1.10.287.130:FF:000001">
    <property type="entry name" value="Two-component sensor histidine kinase"/>
    <property type="match status" value="1"/>
</dbReference>
<dbReference type="Pfam" id="PF08448">
    <property type="entry name" value="PAS_4"/>
    <property type="match status" value="1"/>
</dbReference>
<keyword evidence="9" id="KW-0812">Transmembrane</keyword>
<keyword evidence="6" id="KW-0902">Two-component regulatory system</keyword>
<dbReference type="InterPro" id="IPR004358">
    <property type="entry name" value="Sig_transdc_His_kin-like_C"/>
</dbReference>
<dbReference type="InterPro" id="IPR050736">
    <property type="entry name" value="Sensor_HK_Regulatory"/>
</dbReference>
<feature type="region of interest" description="Disordered" evidence="8">
    <location>
        <begin position="39"/>
        <end position="65"/>
    </location>
</feature>
<dbReference type="RefSeq" id="WP_145417558.1">
    <property type="nucleotide sequence ID" value="NZ_CP036526.1"/>
</dbReference>
<accession>A0A517NS99</accession>
<evidence type="ECO:0000313" key="11">
    <source>
        <dbReference type="EMBL" id="QDT10012.1"/>
    </source>
</evidence>
<evidence type="ECO:0000256" key="2">
    <source>
        <dbReference type="ARBA" id="ARBA00012438"/>
    </source>
</evidence>
<dbReference type="PRINTS" id="PR00344">
    <property type="entry name" value="BCTRLSENSOR"/>
</dbReference>
<sequence>MDNMLPANAPTLPAAASFPTAISASGDILDGIEQNYAAKDTESSEQSMNSNESAATRKLSSKAPLQRKRTMSITTRVGLQFFLTAVCVMVCAFAASAFPDSRSFQAFMWLTSVATCALIGMTTMRTTRTLQTIESELNQAAGEPEAWKSVRPIIGSAPITHSWNELLQCVGQSQIPIATDRNPAELNHEVVTLARAMRGLPVAWVITDRDGRIRFISPAACGLLALDEANEHAGKDLLQRLGLRDDTDESVREIRQRLLSDLRMVRERHTLKTESLTLQLRIRRSVLEGRSGDGQGLAWILTDVTQQDLASRSRDQFLMTATHELRTPLGNLQAYAEALQLEEDLEVEQQKEFCNVIVSEANRLGRLVDQLLTVGQMEAGSMVAVRNELEMLPMVQYSWDQMTATAEKKSQSLLTDFAAKLPTVFGDREKLQAALVNLVGNAVKYTPDGGEIIVRCGHDDEWIRVSVQDNGPGIPADEQSKVFDKFYRGSNTVDLDERGNGLGLAFTREVARMHGGDIDLESTIGEGSTFTMRLPVGGQSRSGI</sequence>
<dbReference type="Gene3D" id="1.10.287.130">
    <property type="match status" value="1"/>
</dbReference>
<keyword evidence="3" id="KW-0597">Phosphoprotein</keyword>
<dbReference type="EC" id="2.7.13.3" evidence="2"/>
<dbReference type="PANTHER" id="PTHR43711:SF1">
    <property type="entry name" value="HISTIDINE KINASE 1"/>
    <property type="match status" value="1"/>
</dbReference>
<evidence type="ECO:0000256" key="6">
    <source>
        <dbReference type="ARBA" id="ARBA00023012"/>
    </source>
</evidence>
<dbReference type="InterPro" id="IPR013656">
    <property type="entry name" value="PAS_4"/>
</dbReference>
<dbReference type="SUPFAM" id="SSF55874">
    <property type="entry name" value="ATPase domain of HSP90 chaperone/DNA topoisomerase II/histidine kinase"/>
    <property type="match status" value="1"/>
</dbReference>
<evidence type="ECO:0000256" key="1">
    <source>
        <dbReference type="ARBA" id="ARBA00000085"/>
    </source>
</evidence>
<name>A0A517NS99_9BACT</name>
<feature type="domain" description="Histidine kinase" evidence="10">
    <location>
        <begin position="320"/>
        <end position="538"/>
    </location>
</feature>
<evidence type="ECO:0000256" key="5">
    <source>
        <dbReference type="ARBA" id="ARBA00022777"/>
    </source>
</evidence>
<evidence type="ECO:0000313" key="12">
    <source>
        <dbReference type="Proteomes" id="UP000319817"/>
    </source>
</evidence>
<dbReference type="InterPro" id="IPR003594">
    <property type="entry name" value="HATPase_dom"/>
</dbReference>
<evidence type="ECO:0000256" key="3">
    <source>
        <dbReference type="ARBA" id="ARBA00022553"/>
    </source>
</evidence>
<dbReference type="CDD" id="cd00130">
    <property type="entry name" value="PAS"/>
    <property type="match status" value="1"/>
</dbReference>
<gene>
    <name evidence="11" type="primary">yycG_2</name>
    <name evidence="11" type="ORF">K239x_19650</name>
</gene>
<evidence type="ECO:0000256" key="4">
    <source>
        <dbReference type="ARBA" id="ARBA00022679"/>
    </source>
</evidence>
<feature type="transmembrane region" description="Helical" evidence="9">
    <location>
        <begin position="77"/>
        <end position="98"/>
    </location>
</feature>
<reference evidence="11 12" key="1">
    <citation type="submission" date="2019-02" db="EMBL/GenBank/DDBJ databases">
        <title>Deep-cultivation of Planctomycetes and their phenomic and genomic characterization uncovers novel biology.</title>
        <authorList>
            <person name="Wiegand S."/>
            <person name="Jogler M."/>
            <person name="Boedeker C."/>
            <person name="Pinto D."/>
            <person name="Vollmers J."/>
            <person name="Rivas-Marin E."/>
            <person name="Kohn T."/>
            <person name="Peeters S.H."/>
            <person name="Heuer A."/>
            <person name="Rast P."/>
            <person name="Oberbeckmann S."/>
            <person name="Bunk B."/>
            <person name="Jeske O."/>
            <person name="Meyerdierks A."/>
            <person name="Storesund J.E."/>
            <person name="Kallscheuer N."/>
            <person name="Luecker S."/>
            <person name="Lage O.M."/>
            <person name="Pohl T."/>
            <person name="Merkel B.J."/>
            <person name="Hornburger P."/>
            <person name="Mueller R.-W."/>
            <person name="Bruemmer F."/>
            <person name="Labrenz M."/>
            <person name="Spormann A.M."/>
            <person name="Op den Camp H."/>
            <person name="Overmann J."/>
            <person name="Amann R."/>
            <person name="Jetten M.S.M."/>
            <person name="Mascher T."/>
            <person name="Medema M.H."/>
            <person name="Devos D.P."/>
            <person name="Kaster A.-K."/>
            <person name="Ovreas L."/>
            <person name="Rohde M."/>
            <person name="Galperin M.Y."/>
            <person name="Jogler C."/>
        </authorList>
    </citation>
    <scope>NUCLEOTIDE SEQUENCE [LARGE SCALE GENOMIC DNA]</scope>
    <source>
        <strain evidence="11 12">K23_9</strain>
    </source>
</reference>
<dbReference type="InterPro" id="IPR036097">
    <property type="entry name" value="HisK_dim/P_sf"/>
</dbReference>
<dbReference type="PROSITE" id="PS50109">
    <property type="entry name" value="HIS_KIN"/>
    <property type="match status" value="1"/>
</dbReference>
<dbReference type="EMBL" id="CP036526">
    <property type="protein sequence ID" value="QDT10012.1"/>
    <property type="molecule type" value="Genomic_DNA"/>
</dbReference>
<keyword evidence="4 11" id="KW-0808">Transferase</keyword>
<dbReference type="AlphaFoldDB" id="A0A517NS99"/>
<dbReference type="CDD" id="cd00075">
    <property type="entry name" value="HATPase"/>
    <property type="match status" value="1"/>
</dbReference>
<evidence type="ECO:0000259" key="10">
    <source>
        <dbReference type="PROSITE" id="PS50109"/>
    </source>
</evidence>
<evidence type="ECO:0000256" key="8">
    <source>
        <dbReference type="SAM" id="MobiDB-lite"/>
    </source>
</evidence>
<keyword evidence="5 11" id="KW-0418">Kinase</keyword>
<evidence type="ECO:0000256" key="7">
    <source>
        <dbReference type="ARBA" id="ARBA00023136"/>
    </source>
</evidence>
<dbReference type="InterPro" id="IPR003661">
    <property type="entry name" value="HisK_dim/P_dom"/>
</dbReference>
<comment type="catalytic activity">
    <reaction evidence="1">
        <text>ATP + protein L-histidine = ADP + protein N-phospho-L-histidine.</text>
        <dbReference type="EC" id="2.7.13.3"/>
    </reaction>
</comment>
<dbReference type="OrthoDB" id="9813151at2"/>
<dbReference type="SMART" id="SM00387">
    <property type="entry name" value="HATPase_c"/>
    <property type="match status" value="1"/>
</dbReference>
<dbReference type="SMART" id="SM00388">
    <property type="entry name" value="HisKA"/>
    <property type="match status" value="1"/>
</dbReference>